<keyword evidence="5" id="KW-0479">Metal-binding</keyword>
<dbReference type="PANTHER" id="PTHR37984:SF5">
    <property type="entry name" value="PROTEIN NYNRIN-LIKE"/>
    <property type="match status" value="1"/>
</dbReference>
<reference evidence="8 9" key="1">
    <citation type="submission" date="2020-04" db="EMBL/GenBank/DDBJ databases">
        <title>Perkinsus olseni comparative genomics.</title>
        <authorList>
            <person name="Bogema D.R."/>
        </authorList>
    </citation>
    <scope>NUCLEOTIDE SEQUENCE [LARGE SCALE GENOMIC DNA]</scope>
    <source>
        <strain evidence="8">ATCC PRA-205</strain>
    </source>
</reference>
<dbReference type="GO" id="GO:0004519">
    <property type="term" value="F:endonuclease activity"/>
    <property type="evidence" value="ECO:0007669"/>
    <property type="project" value="UniProtKB-KW"/>
</dbReference>
<dbReference type="Pfam" id="PF17921">
    <property type="entry name" value="Integrase_H2C2"/>
    <property type="match status" value="1"/>
</dbReference>
<evidence type="ECO:0000313" key="8">
    <source>
        <dbReference type="EMBL" id="KAF4725707.1"/>
    </source>
</evidence>
<dbReference type="Gene3D" id="1.10.340.70">
    <property type="match status" value="1"/>
</dbReference>
<gene>
    <name evidence="8" type="primary">PNMA2_4</name>
    <name evidence="8" type="ORF">FOZ62_024557</name>
</gene>
<feature type="domain" description="CCHC-type" evidence="7">
    <location>
        <begin position="262"/>
        <end position="276"/>
    </location>
</feature>
<dbReference type="InterPro" id="IPR050951">
    <property type="entry name" value="Retrovirus_Pol_polyprotein"/>
</dbReference>
<feature type="compositionally biased region" description="Low complexity" evidence="6">
    <location>
        <begin position="224"/>
        <end position="245"/>
    </location>
</feature>
<organism evidence="8 9">
    <name type="scientific">Perkinsus olseni</name>
    <name type="common">Perkinsus atlanticus</name>
    <dbReference type="NCBI Taxonomy" id="32597"/>
    <lineage>
        <taxon>Eukaryota</taxon>
        <taxon>Sar</taxon>
        <taxon>Alveolata</taxon>
        <taxon>Perkinsozoa</taxon>
        <taxon>Perkinsea</taxon>
        <taxon>Perkinsida</taxon>
        <taxon>Perkinsidae</taxon>
        <taxon>Perkinsus</taxon>
    </lineage>
</organism>
<dbReference type="Proteomes" id="UP000574390">
    <property type="component" value="Unassembled WGS sequence"/>
</dbReference>
<keyword evidence="1" id="KW-0808">Transferase</keyword>
<evidence type="ECO:0000256" key="1">
    <source>
        <dbReference type="ARBA" id="ARBA00022679"/>
    </source>
</evidence>
<name>A0A7J6RYC6_PEROL</name>
<dbReference type="PANTHER" id="PTHR37984">
    <property type="entry name" value="PROTEIN CBG26694"/>
    <property type="match status" value="1"/>
</dbReference>
<keyword evidence="4" id="KW-0378">Hydrolase</keyword>
<evidence type="ECO:0000259" key="7">
    <source>
        <dbReference type="PROSITE" id="PS50158"/>
    </source>
</evidence>
<evidence type="ECO:0000256" key="3">
    <source>
        <dbReference type="ARBA" id="ARBA00022722"/>
    </source>
</evidence>
<dbReference type="InterPro" id="IPR001878">
    <property type="entry name" value="Znf_CCHC"/>
</dbReference>
<accession>A0A7J6RYC6</accession>
<keyword evidence="5" id="KW-0862">Zinc</keyword>
<proteinExistence type="predicted"/>
<dbReference type="GO" id="GO:0016779">
    <property type="term" value="F:nucleotidyltransferase activity"/>
    <property type="evidence" value="ECO:0007669"/>
    <property type="project" value="UniProtKB-KW"/>
</dbReference>
<evidence type="ECO:0000256" key="5">
    <source>
        <dbReference type="PROSITE-ProRule" id="PRU00047"/>
    </source>
</evidence>
<dbReference type="AlphaFoldDB" id="A0A7J6RYC6"/>
<dbReference type="GO" id="GO:0003676">
    <property type="term" value="F:nucleic acid binding"/>
    <property type="evidence" value="ECO:0007669"/>
    <property type="project" value="InterPro"/>
</dbReference>
<dbReference type="CDD" id="cd00303">
    <property type="entry name" value="retropepsin_like"/>
    <property type="match status" value="1"/>
</dbReference>
<evidence type="ECO:0000256" key="2">
    <source>
        <dbReference type="ARBA" id="ARBA00022695"/>
    </source>
</evidence>
<dbReference type="SUPFAM" id="SSF50630">
    <property type="entry name" value="Acid proteases"/>
    <property type="match status" value="1"/>
</dbReference>
<dbReference type="Gene3D" id="2.40.70.10">
    <property type="entry name" value="Acid Proteases"/>
    <property type="match status" value="1"/>
</dbReference>
<dbReference type="InterPro" id="IPR021109">
    <property type="entry name" value="Peptidase_aspartic_dom_sf"/>
</dbReference>
<evidence type="ECO:0000256" key="4">
    <source>
        <dbReference type="ARBA" id="ARBA00022759"/>
    </source>
</evidence>
<dbReference type="Gene3D" id="4.10.60.10">
    <property type="entry name" value="Zinc finger, CCHC-type"/>
    <property type="match status" value="1"/>
</dbReference>
<dbReference type="PROSITE" id="PS50158">
    <property type="entry name" value="ZF_CCHC"/>
    <property type="match status" value="1"/>
</dbReference>
<keyword evidence="2" id="KW-0548">Nucleotidyltransferase</keyword>
<dbReference type="EMBL" id="JABANM010018688">
    <property type="protein sequence ID" value="KAF4725707.1"/>
    <property type="molecule type" value="Genomic_DNA"/>
</dbReference>
<protein>
    <submittedName>
        <fullName evidence="8">Paraneoplastic Ma antigen</fullName>
    </submittedName>
</protein>
<feature type="non-terminal residue" evidence="8">
    <location>
        <position position="965"/>
    </location>
</feature>
<feature type="non-terminal residue" evidence="8">
    <location>
        <position position="1"/>
    </location>
</feature>
<dbReference type="GO" id="GO:0008270">
    <property type="term" value="F:zinc ion binding"/>
    <property type="evidence" value="ECO:0007669"/>
    <property type="project" value="UniProtKB-KW"/>
</dbReference>
<keyword evidence="3" id="KW-0540">Nuclease</keyword>
<keyword evidence="4" id="KW-0255">Endonuclease</keyword>
<dbReference type="InterPro" id="IPR041588">
    <property type="entry name" value="Integrase_H2C2"/>
</dbReference>
<comment type="caution">
    <text evidence="8">The sequence shown here is derived from an EMBL/GenBank/DDBJ whole genome shotgun (WGS) entry which is preliminary data.</text>
</comment>
<sequence>MGDNNANEPTLYYALPECYDPITSMLDFEQWVRKYQACAKANKWSDEDKLRHLPPLLKGDAWIIYDELDEEEKDTLEKLVDNLTKKLTVATQIQCGEQLHQRVFDYGNETLLTYQNDVKRLAHRAYPDMQDAQLKPIVLMAFIRGLRGHSVSLARKVRNANPKTLDQALQKAQFIMSDPFIDEAERSDQEALRHELTAINDIDQHRAQAPGQEEYHQSQEPMVSSLTSSPSASLPDASRGSSSSSPEWVDKIVNVIKKIEQKCDYCGKWGHLESDCFKKRRDRKAQATARASSNGESGQRFRREYPRTVGATCGYCLKRNHTEEQCQTKRRALELKGHPVSDDAITRPNEVNAVSLETSQGNRIPLLDSCTVDITLTACGLSVRTRALIDSGSTVSIIDMDTLSSLPTSLYVDMNDAPGCRTAAGHYLKTLGSVNLVLNILGVALSVKFYVTNVSLIHPVIIGRDIMTKGGFVLRFDRSPQVAALADYNGQNGQHWKRLPSGWSLEEVVYSSDDLYIVTAKPSSQSVGEKSRFYVGFNPSIISPASHSEQLRAQRPHRKLREASEQAKQAAGGIFQRWIVEGRLNPTSLSPESSTTSCFVLYRLYDYLRPLHVYTDAAKRAGGFILRQDGRDLLQRVYIFTESEANLPIVCLEAHTLYRAFAAVHQLELAGRRRFPEVHYHVDNVAVEATFRVGRPATHTNKDAKPILAKYVAMVNALYDPLDFGRSIYLQRVSTQQNPADALTRHELLTRFVKFADAKSIEVCPLSSVPTWPRSTQRRSFTPQGITLAAIASTTSHGRRVGLPTTHDISVGQKQDEQIELVKNCLNDHKSPGEQVDRGFIAVWSTLLVRNCLLMRHYAPEEGKSPTDVLVVPVLPGVLIPNVLKYYHDPNGPVHLGIVRVVKAIKRLYWFPHLAQRVCEHIGACLPCYRHQLRAIWKQDGVQRAAPPRPWHTVCADVVSISTPK</sequence>
<evidence type="ECO:0000313" key="9">
    <source>
        <dbReference type="Proteomes" id="UP000574390"/>
    </source>
</evidence>
<keyword evidence="5" id="KW-0863">Zinc-finger</keyword>
<feature type="region of interest" description="Disordered" evidence="6">
    <location>
        <begin position="208"/>
        <end position="246"/>
    </location>
</feature>
<evidence type="ECO:0000256" key="6">
    <source>
        <dbReference type="SAM" id="MobiDB-lite"/>
    </source>
</evidence>